<dbReference type="AlphaFoldDB" id="A0A1Y2BCA9"/>
<proteinExistence type="predicted"/>
<feature type="region of interest" description="Disordered" evidence="1">
    <location>
        <begin position="1"/>
        <end position="25"/>
    </location>
</feature>
<protein>
    <submittedName>
        <fullName evidence="2">Uncharacterized protein</fullName>
    </submittedName>
</protein>
<reference evidence="2 3" key="1">
    <citation type="submission" date="2016-07" db="EMBL/GenBank/DDBJ databases">
        <title>Pervasive Adenine N6-methylation of Active Genes in Fungi.</title>
        <authorList>
            <consortium name="DOE Joint Genome Institute"/>
            <person name="Mondo S.J."/>
            <person name="Dannebaum R.O."/>
            <person name="Kuo R.C."/>
            <person name="Labutti K."/>
            <person name="Haridas S."/>
            <person name="Kuo A."/>
            <person name="Salamov A."/>
            <person name="Ahrendt S.R."/>
            <person name="Lipzen A."/>
            <person name="Sullivan W."/>
            <person name="Andreopoulos W.B."/>
            <person name="Clum A."/>
            <person name="Lindquist E."/>
            <person name="Daum C."/>
            <person name="Ramamoorthy G.K."/>
            <person name="Gryganskyi A."/>
            <person name="Culley D."/>
            <person name="Magnuson J.K."/>
            <person name="James T.Y."/>
            <person name="O'Malley M.A."/>
            <person name="Stajich J.E."/>
            <person name="Spatafora J.W."/>
            <person name="Visel A."/>
            <person name="Grigoriev I.V."/>
        </authorList>
    </citation>
    <scope>NUCLEOTIDE SEQUENCE [LARGE SCALE GENOMIC DNA]</scope>
    <source>
        <strain evidence="2 3">JEL800</strain>
    </source>
</reference>
<accession>A0A1Y2BCA9</accession>
<dbReference type="EMBL" id="MCGO01000071">
    <property type="protein sequence ID" value="ORY32394.1"/>
    <property type="molecule type" value="Genomic_DNA"/>
</dbReference>
<gene>
    <name evidence="2" type="ORF">BCR33DRAFT_791680</name>
</gene>
<dbReference type="Proteomes" id="UP000193642">
    <property type="component" value="Unassembled WGS sequence"/>
</dbReference>
<sequence>MPPKTKYRKRNQCTSQRKPRKLPIKGKRAGYTTANAYKITPAMQSRIDFGVKEALNATNLTLDGLKSVTGVSCILQQQPSFIPEPSHY</sequence>
<organism evidence="2 3">
    <name type="scientific">Rhizoclosmatium globosum</name>
    <dbReference type="NCBI Taxonomy" id="329046"/>
    <lineage>
        <taxon>Eukaryota</taxon>
        <taxon>Fungi</taxon>
        <taxon>Fungi incertae sedis</taxon>
        <taxon>Chytridiomycota</taxon>
        <taxon>Chytridiomycota incertae sedis</taxon>
        <taxon>Chytridiomycetes</taxon>
        <taxon>Chytridiales</taxon>
        <taxon>Chytriomycetaceae</taxon>
        <taxon>Rhizoclosmatium</taxon>
    </lineage>
</organism>
<evidence type="ECO:0000313" key="3">
    <source>
        <dbReference type="Proteomes" id="UP000193642"/>
    </source>
</evidence>
<evidence type="ECO:0000256" key="1">
    <source>
        <dbReference type="SAM" id="MobiDB-lite"/>
    </source>
</evidence>
<name>A0A1Y2BCA9_9FUNG</name>
<evidence type="ECO:0000313" key="2">
    <source>
        <dbReference type="EMBL" id="ORY32394.1"/>
    </source>
</evidence>
<keyword evidence="3" id="KW-1185">Reference proteome</keyword>
<comment type="caution">
    <text evidence="2">The sequence shown here is derived from an EMBL/GenBank/DDBJ whole genome shotgun (WGS) entry which is preliminary data.</text>
</comment>